<dbReference type="Pfam" id="PF17802">
    <property type="entry name" value="SpaA"/>
    <property type="match status" value="3"/>
</dbReference>
<keyword evidence="6" id="KW-0812">Transmembrane</keyword>
<feature type="region of interest" description="Disordered" evidence="5">
    <location>
        <begin position="17"/>
        <end position="130"/>
    </location>
</feature>
<evidence type="ECO:0000256" key="2">
    <source>
        <dbReference type="ARBA" id="ARBA00022525"/>
    </source>
</evidence>
<dbReference type="InterPro" id="IPR011050">
    <property type="entry name" value="Pectin_lyase_fold/virulence"/>
</dbReference>
<evidence type="ECO:0000259" key="8">
    <source>
        <dbReference type="Pfam" id="PF17802"/>
    </source>
</evidence>
<gene>
    <name evidence="9" type="ORF">GFD22_10395</name>
</gene>
<dbReference type="InterPro" id="IPR041033">
    <property type="entry name" value="SpaA_PFL_dom_1"/>
</dbReference>
<feature type="domain" description="SpaA-like prealbumin fold" evidence="8">
    <location>
        <begin position="939"/>
        <end position="979"/>
    </location>
</feature>
<organism evidence="9 10">
    <name type="scientific">Bifidobacterium avesanii</name>
    <dbReference type="NCBI Taxonomy" id="1798157"/>
    <lineage>
        <taxon>Bacteria</taxon>
        <taxon>Bacillati</taxon>
        <taxon>Actinomycetota</taxon>
        <taxon>Actinomycetes</taxon>
        <taxon>Bifidobacteriales</taxon>
        <taxon>Bifidobacteriaceae</taxon>
        <taxon>Bifidobacterium</taxon>
    </lineage>
</organism>
<comment type="caution">
    <text evidence="9">The sequence shown here is derived from an EMBL/GenBank/DDBJ whole genome shotgun (WGS) entry which is preliminary data.</text>
</comment>
<dbReference type="GO" id="GO:0005975">
    <property type="term" value="P:carbohydrate metabolic process"/>
    <property type="evidence" value="ECO:0007669"/>
    <property type="project" value="UniProtKB-ARBA"/>
</dbReference>
<feature type="compositionally biased region" description="Low complexity" evidence="5">
    <location>
        <begin position="100"/>
        <end position="130"/>
    </location>
</feature>
<keyword evidence="6" id="KW-1133">Transmembrane helix</keyword>
<evidence type="ECO:0000256" key="1">
    <source>
        <dbReference type="ARBA" id="ARBA00022512"/>
    </source>
</evidence>
<evidence type="ECO:0000259" key="7">
    <source>
        <dbReference type="Pfam" id="PF00746"/>
    </source>
</evidence>
<accession>A0A7K3TJR6</accession>
<keyword evidence="4" id="KW-0572">Peptidoglycan-anchor</keyword>
<dbReference type="Pfam" id="PF00746">
    <property type="entry name" value="Gram_pos_anchor"/>
    <property type="match status" value="1"/>
</dbReference>
<evidence type="ECO:0000313" key="9">
    <source>
        <dbReference type="EMBL" id="NEG79367.1"/>
    </source>
</evidence>
<feature type="domain" description="Gram-positive cocci surface proteins LPxTG" evidence="7">
    <location>
        <begin position="1276"/>
        <end position="1314"/>
    </location>
</feature>
<keyword evidence="10" id="KW-1185">Reference proteome</keyword>
<dbReference type="InterPro" id="IPR006626">
    <property type="entry name" value="PbH1"/>
</dbReference>
<evidence type="ECO:0008006" key="11">
    <source>
        <dbReference type="Google" id="ProtNLM"/>
    </source>
</evidence>
<feature type="compositionally biased region" description="Low complexity" evidence="5">
    <location>
        <begin position="57"/>
        <end position="93"/>
    </location>
</feature>
<dbReference type="Gene3D" id="2.60.40.10">
    <property type="entry name" value="Immunoglobulins"/>
    <property type="match status" value="3"/>
</dbReference>
<dbReference type="RefSeq" id="WP_163201155.1">
    <property type="nucleotide sequence ID" value="NZ_WHZY01000026.1"/>
</dbReference>
<feature type="domain" description="SpaA-like prealbumin fold" evidence="8">
    <location>
        <begin position="1148"/>
        <end position="1261"/>
    </location>
</feature>
<keyword evidence="2" id="KW-0964">Secreted</keyword>
<keyword evidence="3" id="KW-0732">Signal</keyword>
<dbReference type="Proteomes" id="UP000469763">
    <property type="component" value="Unassembled WGS sequence"/>
</dbReference>
<reference evidence="9 10" key="1">
    <citation type="submission" date="2019-10" db="EMBL/GenBank/DDBJ databases">
        <title>Bifidobacterium from non-human primates.</title>
        <authorList>
            <person name="Modesto M."/>
        </authorList>
    </citation>
    <scope>NUCLEOTIDE SEQUENCE [LARGE SCALE GENOMIC DNA]</scope>
    <source>
        <strain evidence="9 10">TREC</strain>
    </source>
</reference>
<keyword evidence="1" id="KW-0134">Cell wall</keyword>
<evidence type="ECO:0000256" key="6">
    <source>
        <dbReference type="SAM" id="Phobius"/>
    </source>
</evidence>
<protein>
    <recommendedName>
        <fullName evidence="11">Cna protein B-type domain-containing protein</fullName>
    </recommendedName>
</protein>
<evidence type="ECO:0000313" key="10">
    <source>
        <dbReference type="Proteomes" id="UP000469763"/>
    </source>
</evidence>
<feature type="domain" description="SpaA-like prealbumin fold" evidence="8">
    <location>
        <begin position="1026"/>
        <end position="1136"/>
    </location>
</feature>
<feature type="transmembrane region" description="Helical" evidence="6">
    <location>
        <begin position="1289"/>
        <end position="1308"/>
    </location>
</feature>
<dbReference type="SMART" id="SM00710">
    <property type="entry name" value="PbH1"/>
    <property type="match status" value="6"/>
</dbReference>
<keyword evidence="6" id="KW-0472">Membrane</keyword>
<evidence type="ECO:0000256" key="4">
    <source>
        <dbReference type="ARBA" id="ARBA00023088"/>
    </source>
</evidence>
<dbReference type="InterPro" id="IPR019931">
    <property type="entry name" value="LPXTG_anchor"/>
</dbReference>
<name>A0A7K3TJR6_9BIFI</name>
<sequence>MGVGTAGYAWAGQPAAVPMATASASPSAATTADASNAAATASSSSSEASNGVTSQGAADASPSTTASTSAAASDAAVSDNAAAPAGNAPADNTSAKDDSSATTPSAPADASSTSSPSADSDSANAAANDPAPAAVADAAADSCDAVTTWATLKSCLETANPGTVTMAGMIVPDEGTTINVKGTVVLDAKDGAGVDGTGITRKGSVFSIEDGDDLTIRGGIFRNLSSSGVNGVVVHTQKTGNLTIAGGSYANNVGRNGTVVFQDGTGTVTITGGEFSGNKATATGDDKGGGVVYAKSNVIVVGGNFTGNTADGNGGVFRVESGTLAISGGSFENNSTSGSGGVVHASKGTTITFEAATFEKNTGVTGGVIYMNGVLNVLSGLFKGNGATGGNDDKGGGAIRNSGGVLTVSGGTFTDNTAAGVGGAVSMMGGETTIEGGTFNSDVANDAKSKGNHAPKGGAVAAQGGTLKITGGMFDRNQATASVDNSGGGAIYAKSSAVKIMGGLVTHPVFSNNMQSPEGCSVSAVNKCMQGSSGGGAIYAINGALTIQGDVTFDHNGAQSAGWNSGGGAVWAENTLTIKNDSTGAPSFIGNWATISDPASQNGKILRGGAGGAVFLNATDGHRTTAYMTGGVYSDNTSGYLGGAVYTEEYSTTYVGKAVAYGNVAGHFGGGLWFCPSGSSTASKGGNIALFDNQVTTGIDANNDNASSGNTAETTSAGADFAIMNPGYKYDNYHKAETNQFQLMDTWFTNRNNKAVDWQWDGVPLRYSSGYHDSWMPGGKSPTAVLADFKTGAQAPGMLNLSATKKDGYILTGVALKATNVSEADKQAAKEKAQLTLTGNRARLSGGAYASNGVVVFDSPYSMSWEKKDGKTEEHVKTPSTWSLTAEELTDSKADGPYMDEDMRPTDCQVDVPGDDCWHKNNDDKWTVAIVDNGVRDNDPDIGVISLDNLAPGTYTLRETGAPTGYQATTNVYQFVITAVTGGSIPKEPDLTYQKDSNDSEIGHKDELGPLSDSRVIGNKLLEGYLAWTKTDDKNKTVGGSEWMLYKPKGATNGTRLIITDCDAKTEAECANSLDKDNGAGNFKIDIHSLDDFPDGHYWLQELKSPDGYWMPDQDKTIHDVTIGTDTNKRTITWGDGESGQIINKPTTVSWSKVDSASKEKISGAEWTVMRIKDADGNSVENQIEWTVLDCGANRDGCTKDEKNHRWADSDSVPGGFKLETLTPGTYTLTETKAPDGYAIINKTYTFTIGVTDPVADVKITGADKGNLIANARVVAVLPHTGGLGTARAWLTLGGLFVVAGGVAWAALGARRRRAAMAVSSVASSASRSRGRGRHAA</sequence>
<feature type="compositionally biased region" description="Low complexity" evidence="5">
    <location>
        <begin position="17"/>
        <end position="49"/>
    </location>
</feature>
<dbReference type="InterPro" id="IPR013783">
    <property type="entry name" value="Ig-like_fold"/>
</dbReference>
<proteinExistence type="predicted"/>
<dbReference type="SUPFAM" id="SSF51126">
    <property type="entry name" value="Pectin lyase-like"/>
    <property type="match status" value="1"/>
</dbReference>
<dbReference type="EMBL" id="WHZY01000026">
    <property type="protein sequence ID" value="NEG79367.1"/>
    <property type="molecule type" value="Genomic_DNA"/>
</dbReference>
<evidence type="ECO:0000256" key="5">
    <source>
        <dbReference type="SAM" id="MobiDB-lite"/>
    </source>
</evidence>
<evidence type="ECO:0000256" key="3">
    <source>
        <dbReference type="ARBA" id="ARBA00022729"/>
    </source>
</evidence>